<dbReference type="Proteomes" id="UP000015104">
    <property type="component" value="Unassembled WGS sequence"/>
</dbReference>
<reference evidence="2" key="1">
    <citation type="submission" date="2011-08" db="EMBL/GenBank/DDBJ databases">
        <authorList>
            <person name="Rombauts S."/>
        </authorList>
    </citation>
    <scope>NUCLEOTIDE SEQUENCE</scope>
    <source>
        <strain evidence="2">London</strain>
    </source>
</reference>
<dbReference type="SUPFAM" id="SSF50249">
    <property type="entry name" value="Nucleic acid-binding proteins"/>
    <property type="match status" value="1"/>
</dbReference>
<dbReference type="HOGENOM" id="CLU_073626_5_2_1"/>
<keyword evidence="2" id="KW-1185">Reference proteome</keyword>
<dbReference type="InterPro" id="IPR012340">
    <property type="entry name" value="NA-bd_OB-fold"/>
</dbReference>
<dbReference type="Gene3D" id="2.40.50.140">
    <property type="entry name" value="Nucleic acid-binding proteins"/>
    <property type="match status" value="1"/>
</dbReference>
<organism evidence="1 2">
    <name type="scientific">Tetranychus urticae</name>
    <name type="common">Two-spotted spider mite</name>
    <dbReference type="NCBI Taxonomy" id="32264"/>
    <lineage>
        <taxon>Eukaryota</taxon>
        <taxon>Metazoa</taxon>
        <taxon>Ecdysozoa</taxon>
        <taxon>Arthropoda</taxon>
        <taxon>Chelicerata</taxon>
        <taxon>Arachnida</taxon>
        <taxon>Acari</taxon>
        <taxon>Acariformes</taxon>
        <taxon>Trombidiformes</taxon>
        <taxon>Prostigmata</taxon>
        <taxon>Eleutherengona</taxon>
        <taxon>Raphignathae</taxon>
        <taxon>Tetranychoidea</taxon>
        <taxon>Tetranychidae</taxon>
        <taxon>Tetranychus</taxon>
    </lineage>
</organism>
<accession>T1KEW6</accession>
<dbReference type="EMBL" id="CAEY01000030">
    <property type="status" value="NOT_ANNOTATED_CDS"/>
    <property type="molecule type" value="Genomic_DNA"/>
</dbReference>
<name>T1KEW6_TETUR</name>
<protein>
    <submittedName>
        <fullName evidence="1">Uncharacterized protein</fullName>
    </submittedName>
</protein>
<evidence type="ECO:0000313" key="2">
    <source>
        <dbReference type="Proteomes" id="UP000015104"/>
    </source>
</evidence>
<dbReference type="PANTHER" id="PTHR24088:SF0">
    <property type="entry name" value="SMALL RIBOSOMAL SUBUNIT PROTEIN US17M"/>
    <property type="match status" value="1"/>
</dbReference>
<dbReference type="AlphaFoldDB" id="T1KEW6"/>
<evidence type="ECO:0000313" key="1">
    <source>
        <dbReference type="EnsemblMetazoa" id="tetur10g01000.1"/>
    </source>
</evidence>
<sequence length="96" mass="11206">MSMLMGKVIENVTKNVVRLAIPQLKFDTFLCSHFRESSQLFGLDSMDQCKVGDWVLLRKLPEKISTKIDFKIEQVLYQNGHIICPLTGKRSFQYFY</sequence>
<reference evidence="1" key="2">
    <citation type="submission" date="2015-06" db="UniProtKB">
        <authorList>
            <consortium name="EnsemblMetazoa"/>
        </authorList>
    </citation>
    <scope>IDENTIFICATION</scope>
</reference>
<proteinExistence type="predicted"/>
<dbReference type="GO" id="GO:0003735">
    <property type="term" value="F:structural constituent of ribosome"/>
    <property type="evidence" value="ECO:0007669"/>
    <property type="project" value="InterPro"/>
</dbReference>
<dbReference type="PANTHER" id="PTHR24088">
    <property type="entry name" value="28S RIBOSOMAL PROTEIN S17, MITOCHONDRIAL"/>
    <property type="match status" value="1"/>
</dbReference>
<dbReference type="eggNOG" id="KOG3447">
    <property type="taxonomic scope" value="Eukaryota"/>
</dbReference>
<dbReference type="STRING" id="32264.T1KEW6"/>
<dbReference type="InterPro" id="IPR039193">
    <property type="entry name" value="Ribosomal_uS17m_metazoa"/>
</dbReference>
<dbReference type="GO" id="GO:0005763">
    <property type="term" value="C:mitochondrial small ribosomal subunit"/>
    <property type="evidence" value="ECO:0007669"/>
    <property type="project" value="InterPro"/>
</dbReference>
<dbReference type="GO" id="GO:0032543">
    <property type="term" value="P:mitochondrial translation"/>
    <property type="evidence" value="ECO:0007669"/>
    <property type="project" value="TreeGrafter"/>
</dbReference>
<dbReference type="EnsemblMetazoa" id="tetur10g01000.1">
    <property type="protein sequence ID" value="tetur10g01000.1"/>
    <property type="gene ID" value="tetur10g01000"/>
</dbReference>